<dbReference type="SMR" id="B4LY86"/>
<dbReference type="SMART" id="SM00700">
    <property type="entry name" value="JHBP"/>
    <property type="match status" value="1"/>
</dbReference>
<evidence type="ECO:0000313" key="3">
    <source>
        <dbReference type="Proteomes" id="UP000008792"/>
    </source>
</evidence>
<evidence type="ECO:0000313" key="2">
    <source>
        <dbReference type="EMBL" id="EDW67974.1"/>
    </source>
</evidence>
<dbReference type="OMA" id="IWNSAGC"/>
<dbReference type="EMBL" id="CH940650">
    <property type="protein sequence ID" value="EDW67974.1"/>
    <property type="molecule type" value="Genomic_DNA"/>
</dbReference>
<sequence>MIAKFSLLALLVVVASASPVTQDTSMVNYGEAVEMFLDAWKKMLPCGYAPDNIPVMAPLTVDFYAFDYNNGETNIVGNVSNIRISGLNNFQVLSGSFNPNTLRSTYDVLYPEIQIFGSYEVEGVISIAGFPVPIRQSVLINKKLTDWRFVGDYTFAQSLSNSNGLRISDFNLHYFVGDVKVDNWDKYLDIAANNYFNDIIGSFSLLFTEEIQPYIKPFYGKYVLPSINAQLSKLDLTQLTDYFVMQAEIWNSAGCNVKA</sequence>
<dbReference type="eggNOG" id="ENOG502TB7N">
    <property type="taxonomic scope" value="Eukaryota"/>
</dbReference>
<protein>
    <submittedName>
        <fullName evidence="2">Uncharacterized protein</fullName>
    </submittedName>
</protein>
<evidence type="ECO:0000256" key="1">
    <source>
        <dbReference type="SAM" id="SignalP"/>
    </source>
</evidence>
<organism evidence="2 3">
    <name type="scientific">Drosophila virilis</name>
    <name type="common">Fruit fly</name>
    <dbReference type="NCBI Taxonomy" id="7244"/>
    <lineage>
        <taxon>Eukaryota</taxon>
        <taxon>Metazoa</taxon>
        <taxon>Ecdysozoa</taxon>
        <taxon>Arthropoda</taxon>
        <taxon>Hexapoda</taxon>
        <taxon>Insecta</taxon>
        <taxon>Pterygota</taxon>
        <taxon>Neoptera</taxon>
        <taxon>Endopterygota</taxon>
        <taxon>Diptera</taxon>
        <taxon>Brachycera</taxon>
        <taxon>Muscomorpha</taxon>
        <taxon>Ephydroidea</taxon>
        <taxon>Drosophilidae</taxon>
        <taxon>Drosophila</taxon>
    </lineage>
</organism>
<gene>
    <name evidence="2" type="primary">Dvir\GJ24464</name>
    <name evidence="2" type="ORF">Dvir_GJ24464</name>
</gene>
<dbReference type="InterPro" id="IPR010562">
    <property type="entry name" value="Haemolymph_juvenile_hormone-bd"/>
</dbReference>
<dbReference type="HOGENOM" id="CLU_1074678_0_0_1"/>
<dbReference type="Proteomes" id="UP000008792">
    <property type="component" value="Unassembled WGS sequence"/>
</dbReference>
<dbReference type="KEGG" id="dvi:6629385"/>
<dbReference type="InterPro" id="IPR038606">
    <property type="entry name" value="To_sf"/>
</dbReference>
<dbReference type="PANTHER" id="PTHR20993:SF0">
    <property type="entry name" value="GH07914P"/>
    <property type="match status" value="1"/>
</dbReference>
<proteinExistence type="predicted"/>
<dbReference type="InParanoid" id="B4LY86"/>
<dbReference type="PANTHER" id="PTHR20993">
    <property type="entry name" value="GH07914P"/>
    <property type="match status" value="1"/>
</dbReference>
<accession>B4LY86</accession>
<feature type="chain" id="PRO_5002814233" evidence="1">
    <location>
        <begin position="18"/>
        <end position="259"/>
    </location>
</feature>
<dbReference type="Gene3D" id="3.15.10.30">
    <property type="entry name" value="Haemolymph juvenile hormone binding protein"/>
    <property type="match status" value="1"/>
</dbReference>
<dbReference type="PhylomeDB" id="B4LY86"/>
<feature type="signal peptide" evidence="1">
    <location>
        <begin position="1"/>
        <end position="17"/>
    </location>
</feature>
<dbReference type="Pfam" id="PF06585">
    <property type="entry name" value="JHBP"/>
    <property type="match status" value="1"/>
</dbReference>
<reference evidence="2 3" key="1">
    <citation type="journal article" date="2007" name="Nature">
        <title>Evolution of genes and genomes on the Drosophila phylogeny.</title>
        <authorList>
            <consortium name="Drosophila 12 Genomes Consortium"/>
            <person name="Clark A.G."/>
            <person name="Eisen M.B."/>
            <person name="Smith D.R."/>
            <person name="Bergman C.M."/>
            <person name="Oliver B."/>
            <person name="Markow T.A."/>
            <person name="Kaufman T.C."/>
            <person name="Kellis M."/>
            <person name="Gelbart W."/>
            <person name="Iyer V.N."/>
            <person name="Pollard D.A."/>
            <person name="Sackton T.B."/>
            <person name="Larracuente A.M."/>
            <person name="Singh N.D."/>
            <person name="Abad J.P."/>
            <person name="Abt D.N."/>
            <person name="Adryan B."/>
            <person name="Aguade M."/>
            <person name="Akashi H."/>
            <person name="Anderson W.W."/>
            <person name="Aquadro C.F."/>
            <person name="Ardell D.H."/>
            <person name="Arguello R."/>
            <person name="Artieri C.G."/>
            <person name="Barbash D.A."/>
            <person name="Barker D."/>
            <person name="Barsanti P."/>
            <person name="Batterham P."/>
            <person name="Batzoglou S."/>
            <person name="Begun D."/>
            <person name="Bhutkar A."/>
            <person name="Blanco E."/>
            <person name="Bosak S.A."/>
            <person name="Bradley R.K."/>
            <person name="Brand A.D."/>
            <person name="Brent M.R."/>
            <person name="Brooks A.N."/>
            <person name="Brown R.H."/>
            <person name="Butlin R.K."/>
            <person name="Caggese C."/>
            <person name="Calvi B.R."/>
            <person name="Bernardo de Carvalho A."/>
            <person name="Caspi A."/>
            <person name="Castrezana S."/>
            <person name="Celniker S.E."/>
            <person name="Chang J.L."/>
            <person name="Chapple C."/>
            <person name="Chatterji S."/>
            <person name="Chinwalla A."/>
            <person name="Civetta A."/>
            <person name="Clifton S.W."/>
            <person name="Comeron J.M."/>
            <person name="Costello J.C."/>
            <person name="Coyne J.A."/>
            <person name="Daub J."/>
            <person name="David R.G."/>
            <person name="Delcher A.L."/>
            <person name="Delehaunty K."/>
            <person name="Do C.B."/>
            <person name="Ebling H."/>
            <person name="Edwards K."/>
            <person name="Eickbush T."/>
            <person name="Evans J.D."/>
            <person name="Filipski A."/>
            <person name="Findeiss S."/>
            <person name="Freyhult E."/>
            <person name="Fulton L."/>
            <person name="Fulton R."/>
            <person name="Garcia A.C."/>
            <person name="Gardiner A."/>
            <person name="Garfield D.A."/>
            <person name="Garvin B.E."/>
            <person name="Gibson G."/>
            <person name="Gilbert D."/>
            <person name="Gnerre S."/>
            <person name="Godfrey J."/>
            <person name="Good R."/>
            <person name="Gotea V."/>
            <person name="Gravely B."/>
            <person name="Greenberg A.J."/>
            <person name="Griffiths-Jones S."/>
            <person name="Gross S."/>
            <person name="Guigo R."/>
            <person name="Gustafson E.A."/>
            <person name="Haerty W."/>
            <person name="Hahn M.W."/>
            <person name="Halligan D.L."/>
            <person name="Halpern A.L."/>
            <person name="Halter G.M."/>
            <person name="Han M.V."/>
            <person name="Heger A."/>
            <person name="Hillier L."/>
            <person name="Hinrichs A.S."/>
            <person name="Holmes I."/>
            <person name="Hoskins R.A."/>
            <person name="Hubisz M.J."/>
            <person name="Hultmark D."/>
            <person name="Huntley M.A."/>
            <person name="Jaffe D.B."/>
            <person name="Jagadeeshan S."/>
            <person name="Jeck W.R."/>
            <person name="Johnson J."/>
            <person name="Jones C.D."/>
            <person name="Jordan W.C."/>
            <person name="Karpen G.H."/>
            <person name="Kataoka E."/>
            <person name="Keightley P.D."/>
            <person name="Kheradpour P."/>
            <person name="Kirkness E.F."/>
            <person name="Koerich L.B."/>
            <person name="Kristiansen K."/>
            <person name="Kudrna D."/>
            <person name="Kulathinal R.J."/>
            <person name="Kumar S."/>
            <person name="Kwok R."/>
            <person name="Lander E."/>
            <person name="Langley C.H."/>
            <person name="Lapoint R."/>
            <person name="Lazzaro B.P."/>
            <person name="Lee S.J."/>
            <person name="Levesque L."/>
            <person name="Li R."/>
            <person name="Lin C.F."/>
            <person name="Lin M.F."/>
            <person name="Lindblad-Toh K."/>
            <person name="Llopart A."/>
            <person name="Long M."/>
            <person name="Low L."/>
            <person name="Lozovsky E."/>
            <person name="Lu J."/>
            <person name="Luo M."/>
            <person name="Machado C.A."/>
            <person name="Makalowski W."/>
            <person name="Marzo M."/>
            <person name="Matsuda M."/>
            <person name="Matzkin L."/>
            <person name="McAllister B."/>
            <person name="McBride C.S."/>
            <person name="McKernan B."/>
            <person name="McKernan K."/>
            <person name="Mendez-Lago M."/>
            <person name="Minx P."/>
            <person name="Mollenhauer M.U."/>
            <person name="Montooth K."/>
            <person name="Mount S.M."/>
            <person name="Mu X."/>
            <person name="Myers E."/>
            <person name="Negre B."/>
            <person name="Newfeld S."/>
            <person name="Nielsen R."/>
            <person name="Noor M.A."/>
            <person name="O'Grady P."/>
            <person name="Pachter L."/>
            <person name="Papaceit M."/>
            <person name="Parisi M.J."/>
            <person name="Parisi M."/>
            <person name="Parts L."/>
            <person name="Pedersen J.S."/>
            <person name="Pesole G."/>
            <person name="Phillippy A.M."/>
            <person name="Ponting C.P."/>
            <person name="Pop M."/>
            <person name="Porcelli D."/>
            <person name="Powell J.R."/>
            <person name="Prohaska S."/>
            <person name="Pruitt K."/>
            <person name="Puig M."/>
            <person name="Quesneville H."/>
            <person name="Ram K.R."/>
            <person name="Rand D."/>
            <person name="Rasmussen M.D."/>
            <person name="Reed L.K."/>
            <person name="Reenan R."/>
            <person name="Reily A."/>
            <person name="Remington K.A."/>
            <person name="Rieger T.T."/>
            <person name="Ritchie M.G."/>
            <person name="Robin C."/>
            <person name="Rogers Y.H."/>
            <person name="Rohde C."/>
            <person name="Rozas J."/>
            <person name="Rubenfield M.J."/>
            <person name="Ruiz A."/>
            <person name="Russo S."/>
            <person name="Salzberg S.L."/>
            <person name="Sanchez-Gracia A."/>
            <person name="Saranga D.J."/>
            <person name="Sato H."/>
            <person name="Schaeffer S.W."/>
            <person name="Schatz M.C."/>
            <person name="Schlenke T."/>
            <person name="Schwartz R."/>
            <person name="Segarra C."/>
            <person name="Singh R.S."/>
            <person name="Sirot L."/>
            <person name="Sirota M."/>
            <person name="Sisneros N.B."/>
            <person name="Smith C.D."/>
            <person name="Smith T.F."/>
            <person name="Spieth J."/>
            <person name="Stage D.E."/>
            <person name="Stark A."/>
            <person name="Stephan W."/>
            <person name="Strausberg R.L."/>
            <person name="Strempel S."/>
            <person name="Sturgill D."/>
            <person name="Sutton G."/>
            <person name="Sutton G.G."/>
            <person name="Tao W."/>
            <person name="Teichmann S."/>
            <person name="Tobari Y.N."/>
            <person name="Tomimura Y."/>
            <person name="Tsolas J.M."/>
            <person name="Valente V.L."/>
            <person name="Venter E."/>
            <person name="Venter J.C."/>
            <person name="Vicario S."/>
            <person name="Vieira F.G."/>
            <person name="Vilella A.J."/>
            <person name="Villasante A."/>
            <person name="Walenz B."/>
            <person name="Wang J."/>
            <person name="Wasserman M."/>
            <person name="Watts T."/>
            <person name="Wilson D."/>
            <person name="Wilson R.K."/>
            <person name="Wing R.A."/>
            <person name="Wolfner M.F."/>
            <person name="Wong A."/>
            <person name="Wong G.K."/>
            <person name="Wu C.I."/>
            <person name="Wu G."/>
            <person name="Yamamoto D."/>
            <person name="Yang H.P."/>
            <person name="Yang S.P."/>
            <person name="Yorke J.A."/>
            <person name="Yoshida K."/>
            <person name="Zdobnov E."/>
            <person name="Zhang P."/>
            <person name="Zhang Y."/>
            <person name="Zimin A.V."/>
            <person name="Baldwin J."/>
            <person name="Abdouelleil A."/>
            <person name="Abdulkadir J."/>
            <person name="Abebe A."/>
            <person name="Abera B."/>
            <person name="Abreu J."/>
            <person name="Acer S.C."/>
            <person name="Aftuck L."/>
            <person name="Alexander A."/>
            <person name="An P."/>
            <person name="Anderson E."/>
            <person name="Anderson S."/>
            <person name="Arachi H."/>
            <person name="Azer M."/>
            <person name="Bachantsang P."/>
            <person name="Barry A."/>
            <person name="Bayul T."/>
            <person name="Berlin A."/>
            <person name="Bessette D."/>
            <person name="Bloom T."/>
            <person name="Blye J."/>
            <person name="Boguslavskiy L."/>
            <person name="Bonnet C."/>
            <person name="Boukhgalter B."/>
            <person name="Bourzgui I."/>
            <person name="Brown A."/>
            <person name="Cahill P."/>
            <person name="Channer S."/>
            <person name="Cheshatsang Y."/>
            <person name="Chuda L."/>
            <person name="Citroen M."/>
            <person name="Collymore A."/>
            <person name="Cooke P."/>
            <person name="Costello M."/>
            <person name="D'Aco K."/>
            <person name="Daza R."/>
            <person name="De Haan G."/>
            <person name="DeGray S."/>
            <person name="DeMaso C."/>
            <person name="Dhargay N."/>
            <person name="Dooley K."/>
            <person name="Dooley E."/>
            <person name="Doricent M."/>
            <person name="Dorje P."/>
            <person name="Dorjee K."/>
            <person name="Dupes A."/>
            <person name="Elong R."/>
            <person name="Falk J."/>
            <person name="Farina A."/>
            <person name="Faro S."/>
            <person name="Ferguson D."/>
            <person name="Fisher S."/>
            <person name="Foley C.D."/>
            <person name="Franke A."/>
            <person name="Friedrich D."/>
            <person name="Gadbois L."/>
            <person name="Gearin G."/>
            <person name="Gearin C.R."/>
            <person name="Giannoukos G."/>
            <person name="Goode T."/>
            <person name="Graham J."/>
            <person name="Grandbois E."/>
            <person name="Grewal S."/>
            <person name="Gyaltsen K."/>
            <person name="Hafez N."/>
            <person name="Hagos B."/>
            <person name="Hall J."/>
            <person name="Henson C."/>
            <person name="Hollinger A."/>
            <person name="Honan T."/>
            <person name="Huard M.D."/>
            <person name="Hughes L."/>
            <person name="Hurhula B."/>
            <person name="Husby M.E."/>
            <person name="Kamat A."/>
            <person name="Kanga B."/>
            <person name="Kashin S."/>
            <person name="Khazanovich D."/>
            <person name="Kisner P."/>
            <person name="Lance K."/>
            <person name="Lara M."/>
            <person name="Lee W."/>
            <person name="Lennon N."/>
            <person name="Letendre F."/>
            <person name="LeVine R."/>
            <person name="Lipovsky A."/>
            <person name="Liu X."/>
            <person name="Liu J."/>
            <person name="Liu S."/>
            <person name="Lokyitsang T."/>
            <person name="Lokyitsang Y."/>
            <person name="Lubonja R."/>
            <person name="Lui A."/>
            <person name="MacDonald P."/>
            <person name="Magnisalis V."/>
            <person name="Maru K."/>
            <person name="Matthews C."/>
            <person name="McCusker W."/>
            <person name="McDonough S."/>
            <person name="Mehta T."/>
            <person name="Meldrim J."/>
            <person name="Meneus L."/>
            <person name="Mihai O."/>
            <person name="Mihalev A."/>
            <person name="Mihova T."/>
            <person name="Mittelman R."/>
            <person name="Mlenga V."/>
            <person name="Montmayeur A."/>
            <person name="Mulrain L."/>
            <person name="Navidi A."/>
            <person name="Naylor J."/>
            <person name="Negash T."/>
            <person name="Nguyen T."/>
            <person name="Nguyen N."/>
            <person name="Nicol R."/>
            <person name="Norbu C."/>
            <person name="Norbu N."/>
            <person name="Novod N."/>
            <person name="O'Neill B."/>
            <person name="Osman S."/>
            <person name="Markiewicz E."/>
            <person name="Oyono O.L."/>
            <person name="Patti C."/>
            <person name="Phunkhang P."/>
            <person name="Pierre F."/>
            <person name="Priest M."/>
            <person name="Raghuraman S."/>
            <person name="Rege F."/>
            <person name="Reyes R."/>
            <person name="Rise C."/>
            <person name="Rogov P."/>
            <person name="Ross K."/>
            <person name="Ryan E."/>
            <person name="Settipalli S."/>
            <person name="Shea T."/>
            <person name="Sherpa N."/>
            <person name="Shi L."/>
            <person name="Shih D."/>
            <person name="Sparrow T."/>
            <person name="Spaulding J."/>
            <person name="Stalker J."/>
            <person name="Stange-Thomann N."/>
            <person name="Stavropoulos S."/>
            <person name="Stone C."/>
            <person name="Strader C."/>
            <person name="Tesfaye S."/>
            <person name="Thomson T."/>
            <person name="Thoulutsang Y."/>
            <person name="Thoulutsang D."/>
            <person name="Topham K."/>
            <person name="Topping I."/>
            <person name="Tsamla T."/>
            <person name="Vassiliev H."/>
            <person name="Vo A."/>
            <person name="Wangchuk T."/>
            <person name="Wangdi T."/>
            <person name="Weiand M."/>
            <person name="Wilkinson J."/>
            <person name="Wilson A."/>
            <person name="Yadav S."/>
            <person name="Young G."/>
            <person name="Yu Q."/>
            <person name="Zembek L."/>
            <person name="Zhong D."/>
            <person name="Zimmer A."/>
            <person name="Zwirko Z."/>
            <person name="Jaffe D.B."/>
            <person name="Alvarez P."/>
            <person name="Brockman W."/>
            <person name="Butler J."/>
            <person name="Chin C."/>
            <person name="Gnerre S."/>
            <person name="Grabherr M."/>
            <person name="Kleber M."/>
            <person name="Mauceli E."/>
            <person name="MacCallum I."/>
        </authorList>
    </citation>
    <scope>NUCLEOTIDE SEQUENCE [LARGE SCALE GENOMIC DNA]</scope>
    <source>
        <strain evidence="3">Tucson 15010-1051.87</strain>
    </source>
</reference>
<keyword evidence="3" id="KW-1185">Reference proteome</keyword>
<name>B4LY86_DROVI</name>
<dbReference type="OrthoDB" id="6370791at2759"/>
<keyword evidence="1" id="KW-0732">Signal</keyword>
<dbReference type="AlphaFoldDB" id="B4LY86"/>